<dbReference type="GO" id="GO:0003677">
    <property type="term" value="F:DNA binding"/>
    <property type="evidence" value="ECO:0007669"/>
    <property type="project" value="UniProtKB-KW"/>
</dbReference>
<feature type="domain" description="C2H2-type" evidence="12">
    <location>
        <begin position="825"/>
        <end position="853"/>
    </location>
</feature>
<evidence type="ECO:0000256" key="1">
    <source>
        <dbReference type="ARBA" id="ARBA00004123"/>
    </source>
</evidence>
<dbReference type="KEGG" id="pmrn:116946020"/>
<feature type="domain" description="C2H2-type" evidence="12">
    <location>
        <begin position="686"/>
        <end position="713"/>
    </location>
</feature>
<dbReference type="PANTHER" id="PTHR24403">
    <property type="entry name" value="ZINC FINGER PROTEIN"/>
    <property type="match status" value="1"/>
</dbReference>
<feature type="region of interest" description="Disordered" evidence="11">
    <location>
        <begin position="68"/>
        <end position="99"/>
    </location>
</feature>
<accession>A0AAJ7TEY5</accession>
<dbReference type="FunFam" id="3.30.160.60:FF:001756">
    <property type="entry name" value="Zinc finger and AT-hook domain containing"/>
    <property type="match status" value="1"/>
</dbReference>
<dbReference type="FunFam" id="3.30.160.60:FF:000448">
    <property type="entry name" value="RE1-silencing transcription factor A"/>
    <property type="match status" value="1"/>
</dbReference>
<feature type="domain" description="C2H2-type" evidence="12">
    <location>
        <begin position="939"/>
        <end position="962"/>
    </location>
</feature>
<dbReference type="FunFam" id="3.30.160.60:FF:001388">
    <property type="entry name" value="Zinc finger and AT-hook domain containing"/>
    <property type="match status" value="1"/>
</dbReference>
<feature type="domain" description="C2H2-type" evidence="12">
    <location>
        <begin position="24"/>
        <end position="52"/>
    </location>
</feature>
<sequence length="1198" mass="133982">MVAAQIGASLGYWEQKKPSGGALYMCRLCNQFSPNKTRLLSHVTECHPGEDEPPGTIVILLQPLSEAGVANSGQPEVKKKRGRPKGSRKKSSVDAADASVVDDNMKAKIDSEKSNPASTLGTEELQIGIDCGGEGGPVNNNLDREPEPEEQVAHDQMNCGKCRRRFSNQRQLRKHRCMSLAGEDREDAEEKREKGASMPADVGDSGERNEQQNIKGETEQAEPANVQKIVQEDSTAPTEESNAPAGLLLMPQETVSARTVPAPGPEGLADAVMQPAAMEATQERGFQEYSISQLCTGQNNITRANSLKIFSCEYCGKVFKFKYSLQVHLRVHTQEKPYKCPDCDYASAIKANLVVHIRKHTGESFSCEKCPFTCRNRGHLRVHMERVHQRVKHACSFCRMRYTEVKNLLKHLEQTHDQQDEKVRLAYAELRLRTREGRRQLLYTCPVCCHAFKTQYARDQHRLTHAEPGVHHTLSCHLCSYTASRLSVLKAHVHRHRMVYTCAVCTCKFVSAAWLRSHLAKQHADDPRFASDVLFDESLGRSFYLVEPGIGEDSADAEQPDTGDQKDDQTLIQNTQASFYNAVDGEKLGQDGDGALLLNVGLQTSGENDRLQSKADLECEPAATSSSDPEPGSSVVGPESECLSMAKEIDAAQEGLSAFDLIFGELPKRSLSRAVYDKLRREFGDLECEHCGKLFWYQGMLDMHMRTHTREHPYVCTQCDYSSATKNGLKRHETLKHGQQKMSCSEPGCTFITADKYKLQGHIQRRHSANKEHLYQCPACNKTHTDGRAFKSHIFRQHPEVPASSIAKLLGKPVQMKGLIGKRAIKCPYCDKHFHKASTDLQRHIWSHEGLKPFKCSKCPYATGNKSNLTSHMNTHSMEKTHLCDICGKKFKTKGNLANHKHLHSQKDKQFKCLLCDFSASVKSKLTRHMEQHSSLKPFRCEHCSYSCNQVSSLKRHHHKKHPDLDYTNPAKSNQSQHQLLSPGGVKCPICDYVYHTKWELNRHFKTRHNLKLLQTPEMRGLDQEHALVLSVDTASHLEELEEARSTETAVAALQDLRYTIESVEQVGGSAVNLLHQIIELGSDVTPGTVMVEEACTGYEVQHMVISSAVEAAVEAVTMYSQGEPSSEFIVYVQEDDAAPGQPEMANTEETEVVETVEMAETLLEETLMEETEETTEMEETVETVETELAGGETEQQG</sequence>
<feature type="domain" description="C2H2-type" evidence="12">
    <location>
        <begin position="854"/>
        <end position="881"/>
    </location>
</feature>
<evidence type="ECO:0000256" key="5">
    <source>
        <dbReference type="ARBA" id="ARBA00022833"/>
    </source>
</evidence>
<dbReference type="SUPFAM" id="SSF57667">
    <property type="entry name" value="beta-beta-alpha zinc fingers"/>
    <property type="match status" value="6"/>
</dbReference>
<evidence type="ECO:0000256" key="3">
    <source>
        <dbReference type="ARBA" id="ARBA00022737"/>
    </source>
</evidence>
<feature type="compositionally biased region" description="Basic and acidic residues" evidence="11">
    <location>
        <begin position="607"/>
        <end position="617"/>
    </location>
</feature>
<dbReference type="PANTHER" id="PTHR24403:SF67">
    <property type="entry name" value="FI01116P-RELATED"/>
    <property type="match status" value="1"/>
</dbReference>
<feature type="region of interest" description="Disordered" evidence="11">
    <location>
        <begin position="1169"/>
        <end position="1198"/>
    </location>
</feature>
<keyword evidence="9" id="KW-0539">Nucleus</keyword>
<evidence type="ECO:0000256" key="8">
    <source>
        <dbReference type="ARBA" id="ARBA00023163"/>
    </source>
</evidence>
<feature type="domain" description="C2H2-type" evidence="12">
    <location>
        <begin position="157"/>
        <end position="185"/>
    </location>
</feature>
<comment type="subcellular location">
    <subcellularLocation>
        <location evidence="1">Nucleus</location>
    </subcellularLocation>
</comment>
<dbReference type="Proteomes" id="UP001318040">
    <property type="component" value="Chromosome 25"/>
</dbReference>
<keyword evidence="3" id="KW-0677">Repeat</keyword>
<dbReference type="GO" id="GO:0005634">
    <property type="term" value="C:nucleus"/>
    <property type="evidence" value="ECO:0007669"/>
    <property type="project" value="UniProtKB-SubCell"/>
</dbReference>
<dbReference type="Gene3D" id="3.30.160.60">
    <property type="entry name" value="Classic Zinc Finger"/>
    <property type="match status" value="11"/>
</dbReference>
<feature type="domain" description="C2H2-type" evidence="12">
    <location>
        <begin position="393"/>
        <end position="421"/>
    </location>
</feature>
<proteinExistence type="predicted"/>
<feature type="region of interest" description="Disordered" evidence="11">
    <location>
        <begin position="607"/>
        <end position="638"/>
    </location>
</feature>
<evidence type="ECO:0000256" key="9">
    <source>
        <dbReference type="ARBA" id="ARBA00023242"/>
    </source>
</evidence>
<dbReference type="InterPro" id="IPR036236">
    <property type="entry name" value="Znf_C2H2_sf"/>
</dbReference>
<evidence type="ECO:0000256" key="7">
    <source>
        <dbReference type="ARBA" id="ARBA00023125"/>
    </source>
</evidence>
<feature type="domain" description="C2H2-type" evidence="12">
    <location>
        <begin position="882"/>
        <end position="909"/>
    </location>
</feature>
<evidence type="ECO:0000256" key="11">
    <source>
        <dbReference type="SAM" id="MobiDB-lite"/>
    </source>
</evidence>
<protein>
    <submittedName>
        <fullName evidence="14">Zinc finger protein ZFAT isoform X1</fullName>
    </submittedName>
</protein>
<feature type="compositionally biased region" description="Acidic residues" evidence="11">
    <location>
        <begin position="1169"/>
        <end position="1186"/>
    </location>
</feature>
<feature type="region of interest" description="Disordered" evidence="11">
    <location>
        <begin position="127"/>
        <end position="226"/>
    </location>
</feature>
<dbReference type="GO" id="GO:0045944">
    <property type="term" value="P:positive regulation of transcription by RNA polymerase II"/>
    <property type="evidence" value="ECO:0007669"/>
    <property type="project" value="TreeGrafter"/>
</dbReference>
<feature type="compositionally biased region" description="Basic residues" evidence="11">
    <location>
        <begin position="78"/>
        <end position="90"/>
    </location>
</feature>
<dbReference type="Pfam" id="PF00096">
    <property type="entry name" value="zf-C2H2"/>
    <property type="match status" value="5"/>
</dbReference>
<keyword evidence="7" id="KW-0238">DNA-binding</keyword>
<keyword evidence="13" id="KW-1185">Reference proteome</keyword>
<evidence type="ECO:0000259" key="12">
    <source>
        <dbReference type="PROSITE" id="PS50157"/>
    </source>
</evidence>
<dbReference type="FunFam" id="3.30.160.60:FF:000255">
    <property type="entry name" value="Zinc finger and AT-hook domain containing"/>
    <property type="match status" value="1"/>
</dbReference>
<evidence type="ECO:0000256" key="10">
    <source>
        <dbReference type="PROSITE-ProRule" id="PRU00042"/>
    </source>
</evidence>
<evidence type="ECO:0000256" key="2">
    <source>
        <dbReference type="ARBA" id="ARBA00022723"/>
    </source>
</evidence>
<feature type="compositionally biased region" description="Low complexity" evidence="11">
    <location>
        <begin position="1187"/>
        <end position="1198"/>
    </location>
</feature>
<feature type="domain" description="C2H2-type" evidence="12">
    <location>
        <begin position="365"/>
        <end position="393"/>
    </location>
</feature>
<organism evidence="13 14">
    <name type="scientific">Petromyzon marinus</name>
    <name type="common">Sea lamprey</name>
    <dbReference type="NCBI Taxonomy" id="7757"/>
    <lineage>
        <taxon>Eukaryota</taxon>
        <taxon>Metazoa</taxon>
        <taxon>Chordata</taxon>
        <taxon>Craniata</taxon>
        <taxon>Vertebrata</taxon>
        <taxon>Cyclostomata</taxon>
        <taxon>Hyperoartia</taxon>
        <taxon>Petromyzontiformes</taxon>
        <taxon>Petromyzontidae</taxon>
        <taxon>Petromyzon</taxon>
    </lineage>
</organism>
<feature type="domain" description="C2H2-type" evidence="12">
    <location>
        <begin position="338"/>
        <end position="365"/>
    </location>
</feature>
<feature type="domain" description="C2H2-type" evidence="12">
    <location>
        <begin position="911"/>
        <end position="938"/>
    </location>
</feature>
<feature type="domain" description="C2H2-type" evidence="12">
    <location>
        <begin position="714"/>
        <end position="742"/>
    </location>
</feature>
<dbReference type="PROSITE" id="PS50157">
    <property type="entry name" value="ZINC_FINGER_C2H2_2"/>
    <property type="match status" value="13"/>
</dbReference>
<evidence type="ECO:0000313" key="14">
    <source>
        <dbReference type="RefSeq" id="XP_032816703.1"/>
    </source>
</evidence>
<dbReference type="PROSITE" id="PS00028">
    <property type="entry name" value="ZINC_FINGER_C2H2_1"/>
    <property type="match status" value="9"/>
</dbReference>
<dbReference type="RefSeq" id="XP_032816703.1">
    <property type="nucleotide sequence ID" value="XM_032960812.1"/>
</dbReference>
<keyword evidence="6" id="KW-0805">Transcription regulation</keyword>
<dbReference type="FunFam" id="3.30.160.60:FF:000306">
    <property type="entry name" value="Zinc finger and AT-hook domain containing"/>
    <property type="match status" value="1"/>
</dbReference>
<dbReference type="InterPro" id="IPR013087">
    <property type="entry name" value="Znf_C2H2_type"/>
</dbReference>
<evidence type="ECO:0000256" key="4">
    <source>
        <dbReference type="ARBA" id="ARBA00022771"/>
    </source>
</evidence>
<keyword evidence="5" id="KW-0862">Zinc</keyword>
<feature type="domain" description="C2H2-type" evidence="12">
    <location>
        <begin position="310"/>
        <end position="337"/>
    </location>
</feature>
<reference evidence="14" key="1">
    <citation type="submission" date="2025-08" db="UniProtKB">
        <authorList>
            <consortium name="RefSeq"/>
        </authorList>
    </citation>
    <scope>IDENTIFICATION</scope>
    <source>
        <tissue evidence="14">Sperm</tissue>
    </source>
</reference>
<keyword evidence="2" id="KW-0479">Metal-binding</keyword>
<feature type="compositionally biased region" description="Basic residues" evidence="11">
    <location>
        <begin position="161"/>
        <end position="177"/>
    </location>
</feature>
<gene>
    <name evidence="14" type="primary">ZFAT</name>
</gene>
<dbReference type="SMART" id="SM00355">
    <property type="entry name" value="ZnF_C2H2"/>
    <property type="match status" value="18"/>
</dbReference>
<evidence type="ECO:0000256" key="6">
    <source>
        <dbReference type="ARBA" id="ARBA00023015"/>
    </source>
</evidence>
<evidence type="ECO:0000313" key="13">
    <source>
        <dbReference type="Proteomes" id="UP001318040"/>
    </source>
</evidence>
<keyword evidence="4 10" id="KW-0863">Zinc-finger</keyword>
<dbReference type="InterPro" id="IPR050688">
    <property type="entry name" value="Zinc_finger/UBP_domain"/>
</dbReference>
<dbReference type="GO" id="GO:0008270">
    <property type="term" value="F:zinc ion binding"/>
    <property type="evidence" value="ECO:0007669"/>
    <property type="project" value="UniProtKB-KW"/>
</dbReference>
<dbReference type="AlphaFoldDB" id="A0AAJ7TEY5"/>
<keyword evidence="8" id="KW-0804">Transcription</keyword>
<name>A0AAJ7TEY5_PETMA</name>